<dbReference type="CDD" id="cd00165">
    <property type="entry name" value="S4"/>
    <property type="match status" value="1"/>
</dbReference>
<dbReference type="PROSITE" id="PS50889">
    <property type="entry name" value="S4"/>
    <property type="match status" value="1"/>
</dbReference>
<comment type="caution">
    <text evidence="2">The sequence shown here is derived from an EMBL/GenBank/DDBJ whole genome shotgun (WGS) entry which is preliminary data.</text>
</comment>
<keyword evidence="1" id="KW-0694">RNA-binding</keyword>
<evidence type="ECO:0000256" key="1">
    <source>
        <dbReference type="PROSITE-ProRule" id="PRU00182"/>
    </source>
</evidence>
<protein>
    <submittedName>
        <fullName evidence="2">Hemolysin domain protein</fullName>
        <ecNumber evidence="2">2.3.1.129</ecNumber>
    </submittedName>
</protein>
<keyword evidence="3" id="KW-1185">Reference proteome</keyword>
<keyword evidence="2" id="KW-0808">Transferase</keyword>
<organism evidence="2 3">
    <name type="scientific">Rickettsia argasii T170-B</name>
    <dbReference type="NCBI Taxonomy" id="1268837"/>
    <lineage>
        <taxon>Bacteria</taxon>
        <taxon>Pseudomonadati</taxon>
        <taxon>Pseudomonadota</taxon>
        <taxon>Alphaproteobacteria</taxon>
        <taxon>Rickettsiales</taxon>
        <taxon>Rickettsiaceae</taxon>
        <taxon>Rickettsieae</taxon>
        <taxon>Rickettsia</taxon>
        <taxon>spotted fever group</taxon>
    </lineage>
</organism>
<evidence type="ECO:0000313" key="3">
    <source>
        <dbReference type="Proteomes" id="UP000033736"/>
    </source>
</evidence>
<accession>A0A0F3RCR6</accession>
<dbReference type="InterPro" id="IPR036986">
    <property type="entry name" value="S4_RNA-bd_sf"/>
</dbReference>
<keyword evidence="2" id="KW-0012">Acyltransferase</keyword>
<sequence>MTKIRLDEYLLQKGFVTDITIARSLIIQGKVHNM</sequence>
<gene>
    <name evidence="2" type="primary">tlyA</name>
    <name evidence="2" type="ORF">RAT170B_1668</name>
</gene>
<dbReference type="EMBL" id="LAOQ01000013">
    <property type="protein sequence ID" value="KJW03786.1"/>
    <property type="molecule type" value="Genomic_DNA"/>
</dbReference>
<dbReference type="EC" id="2.3.1.129" evidence="2"/>
<name>A0A0F3RCR6_9RICK</name>
<dbReference type="Proteomes" id="UP000033736">
    <property type="component" value="Unassembled WGS sequence"/>
</dbReference>
<dbReference type="Gene3D" id="3.10.290.10">
    <property type="entry name" value="RNA-binding S4 domain"/>
    <property type="match status" value="1"/>
</dbReference>
<dbReference type="GO" id="GO:0008780">
    <property type="term" value="F:acyl-[acyl-carrier-protein]-UDP-N-acetylglucosamine O-acyltransferase activity"/>
    <property type="evidence" value="ECO:0007669"/>
    <property type="project" value="UniProtKB-EC"/>
</dbReference>
<evidence type="ECO:0000313" key="2">
    <source>
        <dbReference type="EMBL" id="KJW03786.1"/>
    </source>
</evidence>
<proteinExistence type="predicted"/>
<dbReference type="GO" id="GO:0003723">
    <property type="term" value="F:RNA binding"/>
    <property type="evidence" value="ECO:0007669"/>
    <property type="project" value="UniProtKB-KW"/>
</dbReference>
<dbReference type="PATRIC" id="fig|1268837.3.peg.583"/>
<dbReference type="SUPFAM" id="SSF55174">
    <property type="entry name" value="Alpha-L RNA-binding motif"/>
    <property type="match status" value="1"/>
</dbReference>
<reference evidence="2 3" key="1">
    <citation type="submission" date="2015-01" db="EMBL/GenBank/DDBJ databases">
        <title>Genome Sequencing of Rickettsiales /home/snadendla/prok_pipe/test/illegal_ec_num.txt.</title>
        <authorList>
            <person name="Daugherty S.C."/>
            <person name="Su Q."/>
            <person name="Abolude K."/>
            <person name="Beier-Sexton M."/>
            <person name="Carlyon J.A."/>
            <person name="Carter R."/>
            <person name="Day N.P."/>
            <person name="Dumler S.J."/>
            <person name="Dyachenko V."/>
            <person name="Godinez A."/>
            <person name="Kurtti T.J."/>
            <person name="Lichay M."/>
            <person name="Mullins K.E."/>
            <person name="Ott S."/>
            <person name="Pappas-Brown V."/>
            <person name="Paris D.H."/>
            <person name="Patel P."/>
            <person name="Richards A.L."/>
            <person name="Sadzewicz L."/>
            <person name="Sears K."/>
            <person name="Seidman D."/>
            <person name="Sengamalay N."/>
            <person name="Stenos J."/>
            <person name="Tallon L.J."/>
            <person name="Vincent G."/>
            <person name="Fraser C.M."/>
            <person name="Munderloh U."/>
            <person name="Dunning-Hotopp J.C."/>
        </authorList>
    </citation>
    <scope>NUCLEOTIDE SEQUENCE [LARGE SCALE GENOMIC DNA]</scope>
    <source>
        <strain evidence="2 3">T170-B</strain>
    </source>
</reference>
<dbReference type="AlphaFoldDB" id="A0A0F3RCR6"/>